<dbReference type="PANTHER" id="PTHR35527:SF2">
    <property type="entry name" value="HYDROLASE"/>
    <property type="match status" value="1"/>
</dbReference>
<evidence type="ECO:0000256" key="9">
    <source>
        <dbReference type="ARBA" id="ARBA00048897"/>
    </source>
</evidence>
<sequence length="324" mass="36290">MCTAVSFLSKEHYLGRNFDLDISYGEKAVITPRNYPFKMRKLQDLTEHYALIGIAAVFDDVPLYYDAVNEYGLSMAGLNFEGNAVYLEEVPEKLNVTPFEFIPYILGQCKTVAEAKTLLEKINLVNIPFSEQLPLSPLHWIVADKEQTLVVEPLASGLKLYDDPVGVLTNNPTFDKQLLTLSKYRGLSAKTPENTFAPAVDLPVYSRGMGTIGLPGDLTSSSRFARAVFTKAHSICEPTEMSSVSQCFHILNSVEQVKGCCELEEGHFEHTIYSACYNTTKGLLYYSTYDNRQLTALDLHKVDLDGSEPNVYPLLTEQNVHYQN</sequence>
<evidence type="ECO:0000259" key="10">
    <source>
        <dbReference type="Pfam" id="PF02275"/>
    </source>
</evidence>
<gene>
    <name evidence="11" type="primary">bsh</name>
    <name evidence="11" type="ORF">AALT52_00585</name>
</gene>
<dbReference type="Pfam" id="PF02275">
    <property type="entry name" value="CBAH"/>
    <property type="match status" value="1"/>
</dbReference>
<feature type="domain" description="Choloylglycine hydrolase/NAAA C-terminal" evidence="10">
    <location>
        <begin position="2"/>
        <end position="312"/>
    </location>
</feature>
<organism evidence="11 12">
    <name type="scientific">Ligilactobacillus faecis</name>
    <dbReference type="NCBI Taxonomy" id="762833"/>
    <lineage>
        <taxon>Bacteria</taxon>
        <taxon>Bacillati</taxon>
        <taxon>Bacillota</taxon>
        <taxon>Bacilli</taxon>
        <taxon>Lactobacillales</taxon>
        <taxon>Lactobacillaceae</taxon>
        <taxon>Ligilactobacillus</taxon>
    </lineage>
</organism>
<keyword evidence="12" id="KW-1185">Reference proteome</keyword>
<dbReference type="CDD" id="cd00542">
    <property type="entry name" value="Ntn_PVA"/>
    <property type="match status" value="1"/>
</dbReference>
<keyword evidence="4" id="KW-0443">Lipid metabolism</keyword>
<dbReference type="SUPFAM" id="SSF56235">
    <property type="entry name" value="N-terminal nucleophile aminohydrolases (Ntn hydrolases)"/>
    <property type="match status" value="1"/>
</dbReference>
<keyword evidence="3 11" id="KW-0378">Hydrolase</keyword>
<evidence type="ECO:0000256" key="3">
    <source>
        <dbReference type="ARBA" id="ARBA00022801"/>
    </source>
</evidence>
<accession>A0ABV4DNE7</accession>
<dbReference type="InterPro" id="IPR029055">
    <property type="entry name" value="Ntn_hydrolases_N"/>
</dbReference>
<name>A0ABV4DNE7_9LACO</name>
<comment type="pathway">
    <text evidence="1">Lipid metabolism; bile acid biosynthesis.</text>
</comment>
<evidence type="ECO:0000256" key="2">
    <source>
        <dbReference type="ARBA" id="ARBA00006625"/>
    </source>
</evidence>
<comment type="similarity">
    <text evidence="2">Belongs to the peptidase C59 family.</text>
</comment>
<protein>
    <recommendedName>
        <fullName evidence="5">choloylglycine hydrolase</fullName>
        <ecNumber evidence="5">3.5.1.24</ecNumber>
    </recommendedName>
    <alternativeName>
        <fullName evidence="6">Bile salt hydrolase</fullName>
    </alternativeName>
    <alternativeName>
        <fullName evidence="7">Choloylglycine hydrolase</fullName>
    </alternativeName>
</protein>
<evidence type="ECO:0000256" key="6">
    <source>
        <dbReference type="ARBA" id="ARBA00044804"/>
    </source>
</evidence>
<dbReference type="InterPro" id="IPR047711">
    <property type="entry name" value="CBAH"/>
</dbReference>
<evidence type="ECO:0000256" key="7">
    <source>
        <dbReference type="ARBA" id="ARBA00044806"/>
    </source>
</evidence>
<evidence type="ECO:0000256" key="1">
    <source>
        <dbReference type="ARBA" id="ARBA00004860"/>
    </source>
</evidence>
<evidence type="ECO:0000256" key="8">
    <source>
        <dbReference type="ARBA" id="ARBA00047285"/>
    </source>
</evidence>
<evidence type="ECO:0000313" key="12">
    <source>
        <dbReference type="Proteomes" id="UP001565236"/>
    </source>
</evidence>
<dbReference type="PANTHER" id="PTHR35527">
    <property type="entry name" value="CHOLOYLGLYCINE HYDROLASE"/>
    <property type="match status" value="1"/>
</dbReference>
<dbReference type="InterPro" id="IPR029132">
    <property type="entry name" value="CBAH/NAAA_C"/>
</dbReference>
<reference evidence="11 12" key="1">
    <citation type="submission" date="2024-03" db="EMBL/GenBank/DDBJ databases">
        <title>Mouse gut bacterial collection (mGBC) of GemPharmatech.</title>
        <authorList>
            <person name="He Y."/>
            <person name="Dong L."/>
            <person name="Wu D."/>
            <person name="Gao X."/>
            <person name="Lin Z."/>
        </authorList>
    </citation>
    <scope>NUCLEOTIDE SEQUENCE [LARGE SCALE GENOMIC DNA]</scope>
    <source>
        <strain evidence="11 12">15-30</strain>
    </source>
</reference>
<dbReference type="Gene3D" id="3.60.60.10">
    <property type="entry name" value="Penicillin V Acylase, Chain A"/>
    <property type="match status" value="1"/>
</dbReference>
<dbReference type="InterPro" id="IPR052193">
    <property type="entry name" value="Peptidase_C59"/>
</dbReference>
<dbReference type="Proteomes" id="UP001565236">
    <property type="component" value="Unassembled WGS sequence"/>
</dbReference>
<dbReference type="EC" id="3.5.1.24" evidence="5"/>
<comment type="catalytic activity">
    <reaction evidence="8">
        <text>cholate + taurine = taurocholate + H2O</text>
        <dbReference type="Rhea" id="RHEA:47108"/>
        <dbReference type="ChEBI" id="CHEBI:15377"/>
        <dbReference type="ChEBI" id="CHEBI:29747"/>
        <dbReference type="ChEBI" id="CHEBI:36257"/>
        <dbReference type="ChEBI" id="CHEBI:507393"/>
    </reaction>
    <physiologicalReaction direction="right-to-left" evidence="8">
        <dbReference type="Rhea" id="RHEA:47110"/>
    </physiologicalReaction>
</comment>
<dbReference type="RefSeq" id="WP_369939881.1">
    <property type="nucleotide sequence ID" value="NZ_JBCLUF010000001.1"/>
</dbReference>
<proteinExistence type="inferred from homology"/>
<dbReference type="EMBL" id="JBCLUF010000001">
    <property type="protein sequence ID" value="MEY8661393.1"/>
    <property type="molecule type" value="Genomic_DNA"/>
</dbReference>
<comment type="catalytic activity">
    <reaction evidence="9">
        <text>taurodeoxycholate + H2O = deoxycholate + taurine</text>
        <dbReference type="Rhea" id="RHEA:47556"/>
        <dbReference type="ChEBI" id="CHEBI:15377"/>
        <dbReference type="ChEBI" id="CHEBI:23614"/>
        <dbReference type="ChEBI" id="CHEBI:36261"/>
        <dbReference type="ChEBI" id="CHEBI:507393"/>
    </reaction>
    <physiologicalReaction direction="left-to-right" evidence="9">
        <dbReference type="Rhea" id="RHEA:47557"/>
    </physiologicalReaction>
</comment>
<evidence type="ECO:0000313" key="11">
    <source>
        <dbReference type="EMBL" id="MEY8661393.1"/>
    </source>
</evidence>
<evidence type="ECO:0000256" key="5">
    <source>
        <dbReference type="ARBA" id="ARBA00044769"/>
    </source>
</evidence>
<evidence type="ECO:0000256" key="4">
    <source>
        <dbReference type="ARBA" id="ARBA00023098"/>
    </source>
</evidence>
<comment type="caution">
    <text evidence="11">The sequence shown here is derived from an EMBL/GenBank/DDBJ whole genome shotgun (WGS) entry which is preliminary data.</text>
</comment>
<dbReference type="GO" id="GO:0045302">
    <property type="term" value="F:choloylglycine hydrolase activity"/>
    <property type="evidence" value="ECO:0007669"/>
    <property type="project" value="UniProtKB-EC"/>
</dbReference>
<dbReference type="NCBIfam" id="NF038245">
    <property type="entry name" value="bile_salt_hydro"/>
    <property type="match status" value="1"/>
</dbReference>